<name>A0A0C2HIK7_9BACT</name>
<dbReference type="Proteomes" id="UP000035068">
    <property type="component" value="Unassembled WGS sequence"/>
</dbReference>
<dbReference type="InterPro" id="IPR050267">
    <property type="entry name" value="Anti-sigma-factor_SerPK"/>
</dbReference>
<sequence length="136" mass="14907">MKSSTRKYAAVLDNLASATEFVEECADDSGLPQKKIYALTLTLEEAFVNICSYAYPDGEGDAEITCGKDGVVFVLEIADSGSPFDVLSLPDPDTSLGIMERKIGGLGVHFIRTLSDKVSYRRENGRNVLRMEFKSE</sequence>
<evidence type="ECO:0000259" key="2">
    <source>
        <dbReference type="Pfam" id="PF13581"/>
    </source>
</evidence>
<keyword evidence="4" id="KW-1185">Reference proteome</keyword>
<comment type="caution">
    <text evidence="3">The sequence shown here is derived from an EMBL/GenBank/DDBJ whole genome shotgun (WGS) entry which is preliminary data.</text>
</comment>
<keyword evidence="1 3" id="KW-0723">Serine/threonine-protein kinase</keyword>
<evidence type="ECO:0000313" key="4">
    <source>
        <dbReference type="Proteomes" id="UP000035068"/>
    </source>
</evidence>
<dbReference type="InterPro" id="IPR003594">
    <property type="entry name" value="HATPase_dom"/>
</dbReference>
<organism evidence="3 4">
    <name type="scientific">Geoalkalibacter ferrihydriticus DSM 17813</name>
    <dbReference type="NCBI Taxonomy" id="1121915"/>
    <lineage>
        <taxon>Bacteria</taxon>
        <taxon>Pseudomonadati</taxon>
        <taxon>Thermodesulfobacteriota</taxon>
        <taxon>Desulfuromonadia</taxon>
        <taxon>Desulfuromonadales</taxon>
        <taxon>Geoalkalibacteraceae</taxon>
        <taxon>Geoalkalibacter</taxon>
    </lineage>
</organism>
<dbReference type="AlphaFoldDB" id="A0A0C2HIK7"/>
<dbReference type="PANTHER" id="PTHR35526:SF6">
    <property type="entry name" value="SLR1861 PROTEIN"/>
    <property type="match status" value="1"/>
</dbReference>
<dbReference type="InterPro" id="IPR036890">
    <property type="entry name" value="HATPase_C_sf"/>
</dbReference>
<reference evidence="3 4" key="1">
    <citation type="submission" date="2014-12" db="EMBL/GenBank/DDBJ databases">
        <title>Genomes of Geoalkalibacter ferrihydriticus and Geoalkalibacter subterraneus, two haloalkaliphilic metal-reducing members of the Geobacteraceae.</title>
        <authorList>
            <person name="Badalamenti J.P."/>
            <person name="Torres C.I."/>
            <person name="Krajmalnik-Brown R."/>
            <person name="Bond D.R."/>
        </authorList>
    </citation>
    <scope>NUCLEOTIDE SEQUENCE [LARGE SCALE GENOMIC DNA]</scope>
    <source>
        <strain evidence="3 4">DSM 17813</strain>
    </source>
</reference>
<keyword evidence="3" id="KW-0418">Kinase</keyword>
<keyword evidence="3" id="KW-0808">Transferase</keyword>
<dbReference type="SUPFAM" id="SSF55874">
    <property type="entry name" value="ATPase domain of HSP90 chaperone/DNA topoisomerase II/histidine kinase"/>
    <property type="match status" value="1"/>
</dbReference>
<evidence type="ECO:0000313" key="3">
    <source>
        <dbReference type="EMBL" id="KIH76876.1"/>
    </source>
</evidence>
<dbReference type="CDD" id="cd16936">
    <property type="entry name" value="HATPase_RsbW-like"/>
    <property type="match status" value="1"/>
</dbReference>
<evidence type="ECO:0000256" key="1">
    <source>
        <dbReference type="ARBA" id="ARBA00022527"/>
    </source>
</evidence>
<proteinExistence type="predicted"/>
<dbReference type="RefSeq" id="WP_040097926.1">
    <property type="nucleotide sequence ID" value="NZ_JWJD01000002.1"/>
</dbReference>
<gene>
    <name evidence="3" type="ORF">GFER_07175</name>
</gene>
<dbReference type="EMBL" id="JWJD01000002">
    <property type="protein sequence ID" value="KIH76876.1"/>
    <property type="molecule type" value="Genomic_DNA"/>
</dbReference>
<feature type="domain" description="Histidine kinase/HSP90-like ATPase" evidence="2">
    <location>
        <begin position="10"/>
        <end position="132"/>
    </location>
</feature>
<accession>A0A0C2HIK7</accession>
<dbReference type="Gene3D" id="3.30.565.10">
    <property type="entry name" value="Histidine kinase-like ATPase, C-terminal domain"/>
    <property type="match status" value="1"/>
</dbReference>
<dbReference type="Pfam" id="PF13581">
    <property type="entry name" value="HATPase_c_2"/>
    <property type="match status" value="1"/>
</dbReference>
<dbReference type="GO" id="GO:0004674">
    <property type="term" value="F:protein serine/threonine kinase activity"/>
    <property type="evidence" value="ECO:0007669"/>
    <property type="project" value="UniProtKB-KW"/>
</dbReference>
<dbReference type="PANTHER" id="PTHR35526">
    <property type="entry name" value="ANTI-SIGMA-F FACTOR RSBW-RELATED"/>
    <property type="match status" value="1"/>
</dbReference>
<protein>
    <submittedName>
        <fullName evidence="3">Serine/threonine protein kinase</fullName>
    </submittedName>
</protein>